<organism evidence="1">
    <name type="scientific">Arundo donax</name>
    <name type="common">Giant reed</name>
    <name type="synonym">Donax arundinaceus</name>
    <dbReference type="NCBI Taxonomy" id="35708"/>
    <lineage>
        <taxon>Eukaryota</taxon>
        <taxon>Viridiplantae</taxon>
        <taxon>Streptophyta</taxon>
        <taxon>Embryophyta</taxon>
        <taxon>Tracheophyta</taxon>
        <taxon>Spermatophyta</taxon>
        <taxon>Magnoliopsida</taxon>
        <taxon>Liliopsida</taxon>
        <taxon>Poales</taxon>
        <taxon>Poaceae</taxon>
        <taxon>PACMAD clade</taxon>
        <taxon>Arundinoideae</taxon>
        <taxon>Arundineae</taxon>
        <taxon>Arundo</taxon>
    </lineage>
</organism>
<reference evidence="1" key="2">
    <citation type="journal article" date="2015" name="Data Brief">
        <title>Shoot transcriptome of the giant reed, Arundo donax.</title>
        <authorList>
            <person name="Barrero R.A."/>
            <person name="Guerrero F.D."/>
            <person name="Moolhuijzen P."/>
            <person name="Goolsby J.A."/>
            <person name="Tidwell J."/>
            <person name="Bellgard S.E."/>
            <person name="Bellgard M.I."/>
        </authorList>
    </citation>
    <scope>NUCLEOTIDE SEQUENCE</scope>
    <source>
        <tissue evidence="1">Shoot tissue taken approximately 20 cm above the soil surface</tissue>
    </source>
</reference>
<proteinExistence type="predicted"/>
<reference evidence="1" key="1">
    <citation type="submission" date="2014-09" db="EMBL/GenBank/DDBJ databases">
        <authorList>
            <person name="Magalhaes I.L.F."/>
            <person name="Oliveira U."/>
            <person name="Santos F.R."/>
            <person name="Vidigal T.H.D.A."/>
            <person name="Brescovit A.D."/>
            <person name="Santos A.J."/>
        </authorList>
    </citation>
    <scope>NUCLEOTIDE SEQUENCE</scope>
    <source>
        <tissue evidence="1">Shoot tissue taken approximately 20 cm above the soil surface</tissue>
    </source>
</reference>
<accession>A0A0A9AF50</accession>
<protein>
    <submittedName>
        <fullName evidence="1">Uncharacterized protein</fullName>
    </submittedName>
</protein>
<dbReference type="AlphaFoldDB" id="A0A0A9AF50"/>
<name>A0A0A9AF50_ARUDO</name>
<evidence type="ECO:0000313" key="1">
    <source>
        <dbReference type="EMBL" id="JAD49761.1"/>
    </source>
</evidence>
<sequence length="35" mass="4158">MQRRTPSWAMHSVTISHCHPKSSPMINWNTFTLHH</sequence>
<dbReference type="EMBL" id="GBRH01248134">
    <property type="protein sequence ID" value="JAD49761.1"/>
    <property type="molecule type" value="Transcribed_RNA"/>
</dbReference>